<proteinExistence type="predicted"/>
<keyword evidence="1" id="KW-1133">Transmembrane helix</keyword>
<feature type="transmembrane region" description="Helical" evidence="1">
    <location>
        <begin position="40"/>
        <end position="62"/>
    </location>
</feature>
<accession>A0A6C0CAT6</accession>
<dbReference type="AlphaFoldDB" id="A0A6C0CAT6"/>
<sequence>MLGGHSEMELQGGTTKMGPFSFFNYVFNFDSDNKAVILNMFQYIIIALIPVVLILKFVKEYIPEDDEKKDNLEILLEIILQLGVLFVAIYFIDKITRYFPTYSKVPYSKFNEVSFIIPTLLLMFTMQTKLGAKINIIYNRVIQLWGGSKNSYSNASGNGTGTTTVNVNGQNIRIRQPIVANNMHQMSRSDTLDNTLIAPPINQMPNNNVSMIDSLPNMMNANSQPNYQSQAMQTAFMDTMEPMAANGALGGIFGSSF</sequence>
<dbReference type="EMBL" id="MN739382">
    <property type="protein sequence ID" value="QHT01836.1"/>
    <property type="molecule type" value="Genomic_DNA"/>
</dbReference>
<evidence type="ECO:0000313" key="2">
    <source>
        <dbReference type="EMBL" id="QHT01836.1"/>
    </source>
</evidence>
<feature type="transmembrane region" description="Helical" evidence="1">
    <location>
        <begin position="113"/>
        <end position="132"/>
    </location>
</feature>
<keyword evidence="1" id="KW-0472">Membrane</keyword>
<keyword evidence="1" id="KW-0812">Transmembrane</keyword>
<organism evidence="2">
    <name type="scientific">viral metagenome</name>
    <dbReference type="NCBI Taxonomy" id="1070528"/>
    <lineage>
        <taxon>unclassified sequences</taxon>
        <taxon>metagenomes</taxon>
        <taxon>organismal metagenomes</taxon>
    </lineage>
</organism>
<name>A0A6C0CAT6_9ZZZZ</name>
<protein>
    <submittedName>
        <fullName evidence="2">Uncharacterized protein</fullName>
    </submittedName>
</protein>
<evidence type="ECO:0000256" key="1">
    <source>
        <dbReference type="SAM" id="Phobius"/>
    </source>
</evidence>
<feature type="transmembrane region" description="Helical" evidence="1">
    <location>
        <begin position="74"/>
        <end position="93"/>
    </location>
</feature>
<reference evidence="2" key="1">
    <citation type="journal article" date="2020" name="Nature">
        <title>Giant virus diversity and host interactions through global metagenomics.</title>
        <authorList>
            <person name="Schulz F."/>
            <person name="Roux S."/>
            <person name="Paez-Espino D."/>
            <person name="Jungbluth S."/>
            <person name="Walsh D.A."/>
            <person name="Denef V.J."/>
            <person name="McMahon K.D."/>
            <person name="Konstantinidis K.T."/>
            <person name="Eloe-Fadrosh E.A."/>
            <person name="Kyrpides N.C."/>
            <person name="Woyke T."/>
        </authorList>
    </citation>
    <scope>NUCLEOTIDE SEQUENCE</scope>
    <source>
        <strain evidence="2">GVMAG-M-3300020523-10</strain>
    </source>
</reference>